<dbReference type="PANTHER" id="PTHR45833:SF1">
    <property type="entry name" value="METHIONINE SYNTHASE"/>
    <property type="match status" value="1"/>
</dbReference>
<feature type="domain" description="Hcy-binding" evidence="7">
    <location>
        <begin position="2"/>
        <end position="288"/>
    </location>
</feature>
<feature type="domain" description="B12-binding N-terminal" evidence="10">
    <location>
        <begin position="602"/>
        <end position="696"/>
    </location>
</feature>
<evidence type="ECO:0000256" key="4">
    <source>
        <dbReference type="ARBA" id="ARBA00023285"/>
    </source>
</evidence>
<evidence type="ECO:0000259" key="8">
    <source>
        <dbReference type="PROSITE" id="PS50972"/>
    </source>
</evidence>
<dbReference type="InterPro" id="IPR003759">
    <property type="entry name" value="Cbl-bd_cap"/>
</dbReference>
<organism evidence="11 12">
    <name type="scientific">Geomonas diazotrophica</name>
    <dbReference type="NCBI Taxonomy" id="2843197"/>
    <lineage>
        <taxon>Bacteria</taxon>
        <taxon>Pseudomonadati</taxon>
        <taxon>Thermodesulfobacteriota</taxon>
        <taxon>Desulfuromonadia</taxon>
        <taxon>Geobacterales</taxon>
        <taxon>Geobacteraceae</taxon>
        <taxon>Geomonas</taxon>
    </lineage>
</organism>
<dbReference type="Proteomes" id="UP000683493">
    <property type="component" value="Chromosome"/>
</dbReference>
<dbReference type="InterPro" id="IPR017215">
    <property type="entry name" value="MetH_bac"/>
</dbReference>
<dbReference type="Pfam" id="PF02574">
    <property type="entry name" value="S-methyl_trans"/>
    <property type="match status" value="1"/>
</dbReference>
<dbReference type="InterPro" id="IPR050554">
    <property type="entry name" value="Met_Synthase/Corrinoid"/>
</dbReference>
<evidence type="ECO:0000256" key="3">
    <source>
        <dbReference type="ARBA" id="ARBA00022723"/>
    </source>
</evidence>
<keyword evidence="6" id="KW-0808">Transferase</keyword>
<feature type="binding site" evidence="6">
    <location>
        <position position="208"/>
    </location>
    <ligand>
        <name>Zn(2+)</name>
        <dbReference type="ChEBI" id="CHEBI:29105"/>
    </ligand>
</feature>
<evidence type="ECO:0000259" key="10">
    <source>
        <dbReference type="PROSITE" id="PS51337"/>
    </source>
</evidence>
<keyword evidence="6" id="KW-0862">Zinc</keyword>
<evidence type="ECO:0000256" key="2">
    <source>
        <dbReference type="ARBA" id="ARBA00013998"/>
    </source>
</evidence>
<comment type="function">
    <text evidence="5">Catalyzes the transfer of a methyl group from methyl-cobalamin to homocysteine, yielding enzyme-bound cob(I)alamin and methionine. Subsequently, remethylates the cofactor using methyltetrahydrofolate.</text>
</comment>
<evidence type="ECO:0000259" key="7">
    <source>
        <dbReference type="PROSITE" id="PS50970"/>
    </source>
</evidence>
<dbReference type="CDD" id="cd02070">
    <property type="entry name" value="corrinoid_protein_B12-BD"/>
    <property type="match status" value="1"/>
</dbReference>
<evidence type="ECO:0000259" key="9">
    <source>
        <dbReference type="PROSITE" id="PS51332"/>
    </source>
</evidence>
<dbReference type="SMART" id="SM01018">
    <property type="entry name" value="B12-binding_2"/>
    <property type="match status" value="1"/>
</dbReference>
<feature type="domain" description="Pterin-binding" evidence="8">
    <location>
        <begin position="321"/>
        <end position="564"/>
    </location>
</feature>
<name>A0ABX8JM39_9BACT</name>
<evidence type="ECO:0000256" key="6">
    <source>
        <dbReference type="PROSITE-ProRule" id="PRU00333"/>
    </source>
</evidence>
<dbReference type="PROSITE" id="PS50972">
    <property type="entry name" value="PTERIN_BINDING"/>
    <property type="match status" value="1"/>
</dbReference>
<protein>
    <recommendedName>
        <fullName evidence="2">Methionine synthase</fullName>
    </recommendedName>
</protein>
<dbReference type="PIRSF" id="PIRSF037472">
    <property type="entry name" value="DHPS_mtfrase"/>
    <property type="match status" value="1"/>
</dbReference>
<evidence type="ECO:0000256" key="5">
    <source>
        <dbReference type="ARBA" id="ARBA00025552"/>
    </source>
</evidence>
<evidence type="ECO:0000313" key="11">
    <source>
        <dbReference type="EMBL" id="QWV97707.1"/>
    </source>
</evidence>
<dbReference type="PROSITE" id="PS51332">
    <property type="entry name" value="B12_BINDING"/>
    <property type="match status" value="1"/>
</dbReference>
<reference evidence="11 12" key="1">
    <citation type="submission" date="2021-06" db="EMBL/GenBank/DDBJ databases">
        <title>Gemonas diversity in paddy soil.</title>
        <authorList>
            <person name="Liu G."/>
        </authorList>
    </citation>
    <scope>NUCLEOTIDE SEQUENCE [LARGE SCALE GENOMIC DNA]</scope>
    <source>
        <strain evidence="11 12">RG29</strain>
    </source>
</reference>
<dbReference type="EMBL" id="CP076724">
    <property type="protein sequence ID" value="QWV97707.1"/>
    <property type="molecule type" value="Genomic_DNA"/>
</dbReference>
<keyword evidence="3 6" id="KW-0479">Metal-binding</keyword>
<proteinExistence type="predicted"/>
<evidence type="ECO:0000313" key="12">
    <source>
        <dbReference type="Proteomes" id="UP000683493"/>
    </source>
</evidence>
<comment type="catalytic activity">
    <reaction evidence="1">
        <text>(6S)-5-methyl-5,6,7,8-tetrahydrofolate + L-homocysteine = (6S)-5,6,7,8-tetrahydrofolate + L-methionine</text>
        <dbReference type="Rhea" id="RHEA:11172"/>
        <dbReference type="ChEBI" id="CHEBI:18608"/>
        <dbReference type="ChEBI" id="CHEBI:57453"/>
        <dbReference type="ChEBI" id="CHEBI:57844"/>
        <dbReference type="ChEBI" id="CHEBI:58199"/>
        <dbReference type="EC" id="2.1.1.13"/>
    </reaction>
</comment>
<feature type="binding site" evidence="6">
    <location>
        <position position="274"/>
    </location>
    <ligand>
        <name>Zn(2+)</name>
        <dbReference type="ChEBI" id="CHEBI:29105"/>
    </ligand>
</feature>
<feature type="domain" description="B12-binding" evidence="9">
    <location>
        <begin position="696"/>
        <end position="817"/>
    </location>
</feature>
<dbReference type="PANTHER" id="PTHR45833">
    <property type="entry name" value="METHIONINE SYNTHASE"/>
    <property type="match status" value="1"/>
</dbReference>
<dbReference type="PROSITE" id="PS50970">
    <property type="entry name" value="HCY"/>
    <property type="match status" value="1"/>
</dbReference>
<feature type="binding site" evidence="6">
    <location>
        <position position="273"/>
    </location>
    <ligand>
        <name>Zn(2+)</name>
        <dbReference type="ChEBI" id="CHEBI:29105"/>
    </ligand>
</feature>
<dbReference type="PROSITE" id="PS51337">
    <property type="entry name" value="B12_BINDING_NTER"/>
    <property type="match status" value="1"/>
</dbReference>
<sequence>MKMPFMQAVKERVLVLDGAMGTMLQERGLKAGQSPEEMNLTAPEVVAGVHRAYLEAGADIIVTNTFGGTKAKLEHYGLGDQVARINAEAVRIAREVAGDDAYVAGSIGPTGRFVEPVGDMSFDEAHALFSEQAKALIDAGCDVISLETFLDIKEIRAALIAIRELSADIPVIAMLTFEEKGRSVLGSPPEAAAITLEAAGASIVGSNCGLGVDGIYDILCAMRKVSGLPLISQANAGLPILKDGVTVFPGTPDEMTAYHDRMIGLGVRVIGGCCGTTPAHISAIKVALSGKQTPFIPREDDGTTWISSRGSFAPIGKKHPVALIGERINPTGKKLYSQELREGKVSYIRREALEQTELGATLLDVNVGTPGIDEPAAMERAVFCVTGAVQTPLVLDSSSVDALEAGLKSADGKVLINSVNGEEKSLAAVLPLARKYGAALVCLTLDDAGIPAEAEGRVAVAQKIAERAAAAGIKRSDLVVDCLTLTVSAEPKGALVALEAVRRVTEIGLNTTLGVSNISFGLPCRPLISSTFFSMVMAAGLTSAIVNVKEAPMMSAWRSAMVLLGKDVNAAGYIDAYRGQSVGATVQPAAAAGAAAPAAEAAAEAAGPEGVRGRLAKAVINGELEAVVPLVEEALAEGLSPMQISSEALLVGLDEVGRRFGNGSFFLPQVMVSADTMKAAFARLKQELSSGALESAGKILMATVEGDIHDIGKNILVTLLENNGFEVIDLGKNVPAAKILDAARSHQVDAVGLSALMTTTMAQMDKVVTLLKSEGVKSFTMVGGAVVTQQYADEIGADLYAKDAMEAVARIKELLAK</sequence>
<dbReference type="NCBIfam" id="NF005719">
    <property type="entry name" value="PRK07535.1"/>
    <property type="match status" value="1"/>
</dbReference>
<dbReference type="InterPro" id="IPR000489">
    <property type="entry name" value="Pterin-binding_dom"/>
</dbReference>
<gene>
    <name evidence="11" type="ORF">KP005_20650</name>
</gene>
<evidence type="ECO:0000256" key="1">
    <source>
        <dbReference type="ARBA" id="ARBA00001700"/>
    </source>
</evidence>
<dbReference type="Pfam" id="PF02310">
    <property type="entry name" value="B12-binding"/>
    <property type="match status" value="1"/>
</dbReference>
<keyword evidence="4" id="KW-0170">Cobalt</keyword>
<dbReference type="InterPro" id="IPR003726">
    <property type="entry name" value="HCY_dom"/>
</dbReference>
<dbReference type="Pfam" id="PF02607">
    <property type="entry name" value="B12-binding_2"/>
    <property type="match status" value="1"/>
</dbReference>
<dbReference type="InterPro" id="IPR006158">
    <property type="entry name" value="Cobalamin-bd"/>
</dbReference>
<keyword evidence="12" id="KW-1185">Reference proteome</keyword>
<keyword evidence="6" id="KW-0489">Methyltransferase</keyword>
<comment type="cofactor">
    <cofactor evidence="6">
        <name>Zn(2+)</name>
        <dbReference type="ChEBI" id="CHEBI:29105"/>
    </cofactor>
</comment>
<accession>A0ABX8JM39</accession>
<dbReference type="Pfam" id="PF00809">
    <property type="entry name" value="Pterin_bind"/>
    <property type="match status" value="1"/>
</dbReference>